<keyword evidence="2 9" id="KW-0813">Transport</keyword>
<dbReference type="Proteomes" id="UP001251085">
    <property type="component" value="Unassembled WGS sequence"/>
</dbReference>
<accession>A0ABU3EK24</accession>
<feature type="transmembrane region" description="Helical" evidence="9">
    <location>
        <begin position="28"/>
        <end position="50"/>
    </location>
</feature>
<gene>
    <name evidence="11" type="ORF">RM190_22305</name>
</gene>
<organism evidence="11 12">
    <name type="scientific">Paracoccus broussonetiae</name>
    <dbReference type="NCBI Taxonomy" id="3075834"/>
    <lineage>
        <taxon>Bacteria</taxon>
        <taxon>Pseudomonadati</taxon>
        <taxon>Pseudomonadota</taxon>
        <taxon>Alphaproteobacteria</taxon>
        <taxon>Rhodobacterales</taxon>
        <taxon>Paracoccaceae</taxon>
        <taxon>Paracoccus</taxon>
    </lineage>
</organism>
<evidence type="ECO:0000259" key="10">
    <source>
        <dbReference type="Pfam" id="PF04290"/>
    </source>
</evidence>
<keyword evidence="12" id="KW-1185">Reference proteome</keyword>
<evidence type="ECO:0000256" key="8">
    <source>
        <dbReference type="ARBA" id="ARBA00038436"/>
    </source>
</evidence>
<keyword evidence="5 9" id="KW-0812">Transmembrane</keyword>
<evidence type="ECO:0000256" key="6">
    <source>
        <dbReference type="ARBA" id="ARBA00022989"/>
    </source>
</evidence>
<keyword evidence="4 9" id="KW-0997">Cell inner membrane</keyword>
<dbReference type="InterPro" id="IPR007387">
    <property type="entry name" value="TRAP_DctQ"/>
</dbReference>
<dbReference type="InterPro" id="IPR055348">
    <property type="entry name" value="DctQ"/>
</dbReference>
<evidence type="ECO:0000313" key="11">
    <source>
        <dbReference type="EMBL" id="MDT1064609.1"/>
    </source>
</evidence>
<dbReference type="Pfam" id="PF04290">
    <property type="entry name" value="DctQ"/>
    <property type="match status" value="1"/>
</dbReference>
<evidence type="ECO:0000256" key="9">
    <source>
        <dbReference type="RuleBase" id="RU369079"/>
    </source>
</evidence>
<comment type="function">
    <text evidence="9">Part of the tripartite ATP-independent periplasmic (TRAP) transport system.</text>
</comment>
<evidence type="ECO:0000256" key="7">
    <source>
        <dbReference type="ARBA" id="ARBA00023136"/>
    </source>
</evidence>
<comment type="caution">
    <text evidence="11">The sequence shown here is derived from an EMBL/GenBank/DDBJ whole genome shotgun (WGS) entry which is preliminary data.</text>
</comment>
<dbReference type="PANTHER" id="PTHR35011:SF2">
    <property type="entry name" value="2,3-DIKETO-L-GULONATE TRAP TRANSPORTER SMALL PERMEASE PROTEIN YIAM"/>
    <property type="match status" value="1"/>
</dbReference>
<evidence type="ECO:0000256" key="2">
    <source>
        <dbReference type="ARBA" id="ARBA00022448"/>
    </source>
</evidence>
<dbReference type="EMBL" id="JAVRQI010000027">
    <property type="protein sequence ID" value="MDT1064609.1"/>
    <property type="molecule type" value="Genomic_DNA"/>
</dbReference>
<comment type="subcellular location">
    <subcellularLocation>
        <location evidence="1 9">Cell inner membrane</location>
        <topology evidence="1 9">Multi-pass membrane protein</topology>
    </subcellularLocation>
</comment>
<protein>
    <recommendedName>
        <fullName evidence="9">TRAP transporter small permease protein</fullName>
    </recommendedName>
</protein>
<comment type="similarity">
    <text evidence="8 9">Belongs to the TRAP transporter small permease family.</text>
</comment>
<feature type="transmembrane region" description="Helical" evidence="9">
    <location>
        <begin position="159"/>
        <end position="181"/>
    </location>
</feature>
<feature type="transmembrane region" description="Helical" evidence="9">
    <location>
        <begin position="62"/>
        <end position="81"/>
    </location>
</feature>
<feature type="domain" description="Tripartite ATP-independent periplasmic transporters DctQ component" evidence="10">
    <location>
        <begin position="38"/>
        <end position="184"/>
    </location>
</feature>
<reference evidence="12" key="1">
    <citation type="submission" date="2023-07" db="EMBL/GenBank/DDBJ databases">
        <title>Characterization of two Paracoccaceae strains isolated from Phycosphere and proposal of Xinfangfangia lacusdiani sp. nov.</title>
        <authorList>
            <person name="Deng Y."/>
            <person name="Zhang Y.Q."/>
        </authorList>
    </citation>
    <scope>NUCLEOTIDE SEQUENCE [LARGE SCALE GENOMIC DNA]</scope>
    <source>
        <strain evidence="12">CPCC 101403</strain>
    </source>
</reference>
<evidence type="ECO:0000256" key="3">
    <source>
        <dbReference type="ARBA" id="ARBA00022475"/>
    </source>
</evidence>
<evidence type="ECO:0000313" key="12">
    <source>
        <dbReference type="Proteomes" id="UP001251085"/>
    </source>
</evidence>
<feature type="transmembrane region" description="Helical" evidence="9">
    <location>
        <begin position="102"/>
        <end position="123"/>
    </location>
</feature>
<sequence length="202" mass="22042">MEGTPLRRVRAAEAVADLSQGLVRVEKLAAGLLMGILLALILLNVSTRALRTPIYWIDEASILAMVWLGFIGASVMIRLRIDFAVTLLADNVSNAWNGRVRALASGLSLAFAIGLAVMCWFWLDPIGIASHGFDAKSYAGESFNFLYTEHTQTLEWPTWLVSIVIPIFSLTLIVHTAANLLEDLGLVEKRTQDAMATAEEAA</sequence>
<keyword evidence="7 9" id="KW-0472">Membrane</keyword>
<dbReference type="RefSeq" id="WP_311761694.1">
    <property type="nucleotide sequence ID" value="NZ_JAVRQI010000027.1"/>
</dbReference>
<keyword evidence="3" id="KW-1003">Cell membrane</keyword>
<evidence type="ECO:0000256" key="4">
    <source>
        <dbReference type="ARBA" id="ARBA00022519"/>
    </source>
</evidence>
<keyword evidence="6 9" id="KW-1133">Transmembrane helix</keyword>
<proteinExistence type="inferred from homology"/>
<name>A0ABU3EK24_9RHOB</name>
<comment type="subunit">
    <text evidence="9">The complex comprises the extracytoplasmic solute receptor protein and the two transmembrane proteins.</text>
</comment>
<evidence type="ECO:0000256" key="5">
    <source>
        <dbReference type="ARBA" id="ARBA00022692"/>
    </source>
</evidence>
<evidence type="ECO:0000256" key="1">
    <source>
        <dbReference type="ARBA" id="ARBA00004429"/>
    </source>
</evidence>
<dbReference type="PANTHER" id="PTHR35011">
    <property type="entry name" value="2,3-DIKETO-L-GULONATE TRAP TRANSPORTER SMALL PERMEASE PROTEIN YIAM"/>
    <property type="match status" value="1"/>
</dbReference>